<comment type="caution">
    <text evidence="2">The sequence shown here is derived from an EMBL/GenBank/DDBJ whole genome shotgun (WGS) entry which is preliminary data.</text>
</comment>
<dbReference type="AlphaFoldDB" id="A0A077M7E8"/>
<dbReference type="Proteomes" id="UP000035720">
    <property type="component" value="Unassembled WGS sequence"/>
</dbReference>
<dbReference type="STRING" id="1193518.BN13_180002"/>
<evidence type="ECO:0000313" key="2">
    <source>
        <dbReference type="EMBL" id="CCI52479.1"/>
    </source>
</evidence>
<name>A0A077M7E8_9MICO</name>
<reference evidence="2 3" key="1">
    <citation type="journal article" date="2013" name="ISME J.">
        <title>A metabolic model for members of the genus Tetrasphaera involved in enhanced biological phosphorus removal.</title>
        <authorList>
            <person name="Kristiansen R."/>
            <person name="Nguyen H.T.T."/>
            <person name="Saunders A.M."/>
            <person name="Nielsen J.L."/>
            <person name="Wimmer R."/>
            <person name="Le V.Q."/>
            <person name="McIlroy S.J."/>
            <person name="Petrovski S."/>
            <person name="Seviour R.J."/>
            <person name="Calteau A."/>
            <person name="Nielsen K.L."/>
            <person name="Nielsen P.H."/>
        </authorList>
    </citation>
    <scope>NUCLEOTIDE SEQUENCE [LARGE SCALE GENOMIC DNA]</scope>
    <source>
        <strain evidence="2 3">Ben 74</strain>
    </source>
</reference>
<evidence type="ECO:0000313" key="3">
    <source>
        <dbReference type="Proteomes" id="UP000035720"/>
    </source>
</evidence>
<keyword evidence="3" id="KW-1185">Reference proteome</keyword>
<feature type="chain" id="PRO_5039330077" evidence="1">
    <location>
        <begin position="45"/>
        <end position="182"/>
    </location>
</feature>
<proteinExistence type="predicted"/>
<dbReference type="EMBL" id="CAJC01000090">
    <property type="protein sequence ID" value="CCI52479.1"/>
    <property type="molecule type" value="Genomic_DNA"/>
</dbReference>
<protein>
    <submittedName>
        <fullName evidence="2">Uncharacterized protein</fullName>
    </submittedName>
</protein>
<dbReference type="RefSeq" id="WP_053079718.1">
    <property type="nucleotide sequence ID" value="NZ_HF571038.1"/>
</dbReference>
<feature type="signal peptide" evidence="1">
    <location>
        <begin position="1"/>
        <end position="44"/>
    </location>
</feature>
<keyword evidence="1" id="KW-0732">Signal</keyword>
<evidence type="ECO:0000256" key="1">
    <source>
        <dbReference type="SAM" id="SignalP"/>
    </source>
</evidence>
<gene>
    <name evidence="2" type="ORF">BN13_180002</name>
</gene>
<sequence length="182" mass="18523">MTVRTTRPPTPAQNRWFGSRPRIAATLGAAALATSMAAVGAAPAASARHTVGDGAAASEKATACPRGKGVSVVVDFGTTEKISCASGDPTSGLAALRGAGFTVAMVARFPAAVCRINGRPTATQDACVVMPPTTKYWSYWHAARGGKWTYATTSAGSYNPKPGTVEGWAYGAGKPPTVAPPK</sequence>
<organism evidence="2 3">
    <name type="scientific">Nostocoides jenkinsii Ben 74</name>
    <dbReference type="NCBI Taxonomy" id="1193518"/>
    <lineage>
        <taxon>Bacteria</taxon>
        <taxon>Bacillati</taxon>
        <taxon>Actinomycetota</taxon>
        <taxon>Actinomycetes</taxon>
        <taxon>Micrococcales</taxon>
        <taxon>Intrasporangiaceae</taxon>
        <taxon>Nostocoides</taxon>
    </lineage>
</organism>
<accession>A0A077M7E8</accession>